<name>A0A976RR45_9LACO</name>
<dbReference type="GO" id="GO:0003677">
    <property type="term" value="F:DNA binding"/>
    <property type="evidence" value="ECO:0007669"/>
    <property type="project" value="UniProtKB-KW"/>
</dbReference>
<dbReference type="EMBL" id="CP093360">
    <property type="protein sequence ID" value="UQS86231.1"/>
    <property type="molecule type" value="Genomic_DNA"/>
</dbReference>
<dbReference type="AlphaFoldDB" id="A0A976RR45"/>
<sequence>MRICALKKFGNKRIKTITLMDLQSIINKLSTKYARYKIRANNIGKVFDRAFRNGYIEDNHFTRLTFPKGKVKIDKPEYFYTKDELNEFLNTSYLKNEKHLVCLTFFRLLGFSGMRRGEALALK</sequence>
<reference evidence="2" key="1">
    <citation type="journal article" date="2022" name="Int. J. Syst. Evol. Microbiol.">
        <title>Apilactobacillus apisilvae sp. nov., Nicolia spurrieriana gen. nov. sp. nov., Bombilactobacillus folatiphilus sp. nov. and Bombilactobacillus thymidiniphilus sp. nov., four new lactic acid bacterial isolates from stingless bees Tetragonula carbonaria and Austroplebeia australis.</title>
        <authorList>
            <person name="Oliphant S.A."/>
            <person name="Watson-Haigh N.S."/>
            <person name="Sumby K.M."/>
            <person name="Gardner J."/>
            <person name="Groom S."/>
            <person name="Jiranek V."/>
        </authorList>
    </citation>
    <scope>NUCLEOTIDE SEQUENCE</scope>
    <source>
        <strain evidence="2">SGEP1_A5</strain>
    </source>
</reference>
<evidence type="ECO:0000256" key="1">
    <source>
        <dbReference type="ARBA" id="ARBA00023125"/>
    </source>
</evidence>
<dbReference type="SUPFAM" id="SSF56349">
    <property type="entry name" value="DNA breaking-rejoining enzymes"/>
    <property type="match status" value="1"/>
</dbReference>
<keyword evidence="3" id="KW-1185">Reference proteome</keyword>
<keyword evidence="1" id="KW-0238">DNA-binding</keyword>
<organism evidence="2 3">
    <name type="scientific">Nicoliella spurrieriana</name>
    <dbReference type="NCBI Taxonomy" id="2925830"/>
    <lineage>
        <taxon>Bacteria</taxon>
        <taxon>Bacillati</taxon>
        <taxon>Bacillota</taxon>
        <taxon>Bacilli</taxon>
        <taxon>Lactobacillales</taxon>
        <taxon>Lactobacillaceae</taxon>
        <taxon>Nicoliella</taxon>
    </lineage>
</organism>
<evidence type="ECO:0000313" key="2">
    <source>
        <dbReference type="EMBL" id="UQS86231.1"/>
    </source>
</evidence>
<gene>
    <name evidence="2" type="ORF">MOO44_00565</name>
</gene>
<evidence type="ECO:0000313" key="3">
    <source>
        <dbReference type="Proteomes" id="UP000831181"/>
    </source>
</evidence>
<dbReference type="Proteomes" id="UP000831181">
    <property type="component" value="Plasmid p1unnamed"/>
</dbReference>
<geneLocation type="plasmid" evidence="2 3">
    <name>p1unnamed</name>
</geneLocation>
<dbReference type="Gene3D" id="1.10.150.130">
    <property type="match status" value="1"/>
</dbReference>
<dbReference type="KEGG" id="lbe:MOO44_00565"/>
<accession>A0A976RR45</accession>
<protein>
    <submittedName>
        <fullName evidence="2">Uncharacterized protein</fullName>
    </submittedName>
</protein>
<dbReference type="RefSeq" id="WP_260116039.1">
    <property type="nucleotide sequence ID" value="NZ_CP093360.1"/>
</dbReference>
<proteinExistence type="predicted"/>
<dbReference type="InterPro" id="IPR010998">
    <property type="entry name" value="Integrase_recombinase_N"/>
</dbReference>
<dbReference type="InterPro" id="IPR011010">
    <property type="entry name" value="DNA_brk_join_enz"/>
</dbReference>
<keyword evidence="2" id="KW-0614">Plasmid</keyword>